<dbReference type="EMBL" id="BARW01035337">
    <property type="protein sequence ID" value="GAJ19575.1"/>
    <property type="molecule type" value="Genomic_DNA"/>
</dbReference>
<comment type="caution">
    <text evidence="1">The sequence shown here is derived from an EMBL/GenBank/DDBJ whole genome shotgun (WGS) entry which is preliminary data.</text>
</comment>
<proteinExistence type="predicted"/>
<dbReference type="InterPro" id="IPR058240">
    <property type="entry name" value="rSAM_sf"/>
</dbReference>
<dbReference type="SUPFAM" id="SSF102114">
    <property type="entry name" value="Radical SAM enzymes"/>
    <property type="match status" value="1"/>
</dbReference>
<dbReference type="Gene3D" id="3.20.20.70">
    <property type="entry name" value="Aldolase class I"/>
    <property type="match status" value="1"/>
</dbReference>
<feature type="non-terminal residue" evidence="1">
    <location>
        <position position="224"/>
    </location>
</feature>
<evidence type="ECO:0000313" key="1">
    <source>
        <dbReference type="EMBL" id="GAJ19575.1"/>
    </source>
</evidence>
<evidence type="ECO:0008006" key="2">
    <source>
        <dbReference type="Google" id="ProtNLM"/>
    </source>
</evidence>
<dbReference type="AlphaFoldDB" id="X1W047"/>
<sequence>MYATKTPKELFDLAFRLKGRKGSGLLVSGGADRRGLVPLSPFIPVLKEIKERLRLKVAVHIGLVNEEIAQGLGEVNIDAAMLDIIGSNKTIKRVCHLNATVENYEESLRLLANNKVKISPHVVIGLDYGRIEGEKKALEIISQFEISSLVLVILNPLLNTPMENVKAPSPEKVREVFLFARQTFPQIPILLGCARPAGKYRMQVDKFAIDAGLNGIAYPSEGMV</sequence>
<gene>
    <name evidence="1" type="ORF">S12H4_55133</name>
</gene>
<name>X1W047_9ZZZZ</name>
<reference evidence="1" key="1">
    <citation type="journal article" date="2014" name="Front. Microbiol.">
        <title>High frequency of phylogenetically diverse reductive dehalogenase-homologous genes in deep subseafloor sedimentary metagenomes.</title>
        <authorList>
            <person name="Kawai M."/>
            <person name="Futagami T."/>
            <person name="Toyoda A."/>
            <person name="Takaki Y."/>
            <person name="Nishi S."/>
            <person name="Hori S."/>
            <person name="Arai W."/>
            <person name="Tsubouchi T."/>
            <person name="Morono Y."/>
            <person name="Uchiyama I."/>
            <person name="Ito T."/>
            <person name="Fujiyama A."/>
            <person name="Inagaki F."/>
            <person name="Takami H."/>
        </authorList>
    </citation>
    <scope>NUCLEOTIDE SEQUENCE</scope>
    <source>
        <strain evidence="1">Expedition CK06-06</strain>
    </source>
</reference>
<protein>
    <recommendedName>
        <fullName evidence="2">Radical SAM core domain-containing protein</fullName>
    </recommendedName>
</protein>
<organism evidence="1">
    <name type="scientific">marine sediment metagenome</name>
    <dbReference type="NCBI Taxonomy" id="412755"/>
    <lineage>
        <taxon>unclassified sequences</taxon>
        <taxon>metagenomes</taxon>
        <taxon>ecological metagenomes</taxon>
    </lineage>
</organism>
<dbReference type="PANTHER" id="PTHR43288:SF2">
    <property type="entry name" value="RADICAL SAM CORE DOMAIN-CONTAINING PROTEIN"/>
    <property type="match status" value="1"/>
</dbReference>
<dbReference type="InterPro" id="IPR013785">
    <property type="entry name" value="Aldolase_TIM"/>
</dbReference>
<dbReference type="PANTHER" id="PTHR43288">
    <property type="entry name" value="BIOTIN SYNTHASE-RELATED PROTEIN, RADICAL SAM SUPERFAMILY"/>
    <property type="match status" value="1"/>
</dbReference>
<accession>X1W047</accession>